<keyword evidence="2" id="KW-1185">Reference proteome</keyword>
<reference evidence="1 2" key="1">
    <citation type="submission" date="2019-12" db="EMBL/GenBank/DDBJ databases">
        <title>Spirosoma sp. HMF4905 genome sequencing and assembly.</title>
        <authorList>
            <person name="Kang H."/>
            <person name="Cha I."/>
            <person name="Kim H."/>
            <person name="Joh K."/>
        </authorList>
    </citation>
    <scope>NUCLEOTIDE SEQUENCE [LARGE SCALE GENOMIC DNA]</scope>
    <source>
        <strain evidence="1 2">HMF4905</strain>
    </source>
</reference>
<proteinExistence type="predicted"/>
<organism evidence="1 2">
    <name type="scientific">Spirosoma arboris</name>
    <dbReference type="NCBI Taxonomy" id="2682092"/>
    <lineage>
        <taxon>Bacteria</taxon>
        <taxon>Pseudomonadati</taxon>
        <taxon>Bacteroidota</taxon>
        <taxon>Cytophagia</taxon>
        <taxon>Cytophagales</taxon>
        <taxon>Cytophagaceae</taxon>
        <taxon>Spirosoma</taxon>
    </lineage>
</organism>
<dbReference type="AlphaFoldDB" id="A0A7K1SID5"/>
<accession>A0A7K1SID5</accession>
<comment type="caution">
    <text evidence="1">The sequence shown here is derived from an EMBL/GenBank/DDBJ whole genome shotgun (WGS) entry which is preliminary data.</text>
</comment>
<dbReference type="RefSeq" id="WP_157588245.1">
    <property type="nucleotide sequence ID" value="NZ_WPIN01000011.1"/>
</dbReference>
<protein>
    <submittedName>
        <fullName evidence="1">Uncharacterized protein</fullName>
    </submittedName>
</protein>
<name>A0A7K1SID5_9BACT</name>
<evidence type="ECO:0000313" key="2">
    <source>
        <dbReference type="Proteomes" id="UP000436006"/>
    </source>
</evidence>
<dbReference type="Proteomes" id="UP000436006">
    <property type="component" value="Unassembled WGS sequence"/>
</dbReference>
<sequence length="63" mass="7097">MQSSSFPLLLLQHLRQHHFIFFAGYVVTDGLFARAIFTLSSLPAVTGSIRPFFFNPFPVKLAV</sequence>
<dbReference type="EMBL" id="WPIN01000011">
    <property type="protein sequence ID" value="MVM33533.1"/>
    <property type="molecule type" value="Genomic_DNA"/>
</dbReference>
<evidence type="ECO:0000313" key="1">
    <source>
        <dbReference type="EMBL" id="MVM33533.1"/>
    </source>
</evidence>
<gene>
    <name evidence="1" type="ORF">GO755_26080</name>
</gene>